<organism evidence="1 2">
    <name type="scientific">Laedolimicola ammoniilytica</name>
    <dbReference type="NCBI Taxonomy" id="2981771"/>
    <lineage>
        <taxon>Bacteria</taxon>
        <taxon>Bacillati</taxon>
        <taxon>Bacillota</taxon>
        <taxon>Clostridia</taxon>
        <taxon>Lachnospirales</taxon>
        <taxon>Lachnospiraceae</taxon>
        <taxon>Laedolimicola</taxon>
    </lineage>
</organism>
<sequence length="77" mass="8749">MTPWEKANELEEVETMAVKADSVLLTISEAMYAGSYSLEEYRGALAALADITDGIKRKLSEMTRRAFEEIEKEQEEM</sequence>
<reference evidence="1 2" key="1">
    <citation type="journal article" date="2021" name="ISME Commun">
        <title>Automated analysis of genomic sequences facilitates high-throughput and comprehensive description of bacteria.</title>
        <authorList>
            <person name="Hitch T.C.A."/>
        </authorList>
    </citation>
    <scope>NUCLEOTIDE SEQUENCE [LARGE SCALE GENOMIC DNA]</scope>
    <source>
        <strain evidence="1 2">Sanger_04</strain>
    </source>
</reference>
<evidence type="ECO:0000313" key="1">
    <source>
        <dbReference type="EMBL" id="MCU6697244.1"/>
    </source>
</evidence>
<dbReference type="RefSeq" id="WP_262670783.1">
    <property type="nucleotide sequence ID" value="NZ_JAOQKC010000012.1"/>
</dbReference>
<name>A0ABT2RY34_9FIRM</name>
<accession>A0ABT2RY34</accession>
<dbReference type="EMBL" id="JAOQKC010000012">
    <property type="protein sequence ID" value="MCU6697244.1"/>
    <property type="molecule type" value="Genomic_DNA"/>
</dbReference>
<protein>
    <submittedName>
        <fullName evidence="1">Uncharacterized protein</fullName>
    </submittedName>
</protein>
<keyword evidence="2" id="KW-1185">Reference proteome</keyword>
<evidence type="ECO:0000313" key="2">
    <source>
        <dbReference type="Proteomes" id="UP001652461"/>
    </source>
</evidence>
<comment type="caution">
    <text evidence="1">The sequence shown here is derived from an EMBL/GenBank/DDBJ whole genome shotgun (WGS) entry which is preliminary data.</text>
</comment>
<dbReference type="Proteomes" id="UP001652461">
    <property type="component" value="Unassembled WGS sequence"/>
</dbReference>
<gene>
    <name evidence="1" type="ORF">OCV63_10085</name>
</gene>
<proteinExistence type="predicted"/>